<name>A0AAV2N6J5_9HYME</name>
<accession>A0AAV2N6J5</accession>
<dbReference type="Proteomes" id="UP001497644">
    <property type="component" value="Chromosome 10"/>
</dbReference>
<evidence type="ECO:0000313" key="2">
    <source>
        <dbReference type="EMBL" id="CAL1675288.1"/>
    </source>
</evidence>
<dbReference type="EMBL" id="OZ034833">
    <property type="protein sequence ID" value="CAL1675288.1"/>
    <property type="molecule type" value="Genomic_DNA"/>
</dbReference>
<protein>
    <submittedName>
        <fullName evidence="2">Uncharacterized protein</fullName>
    </submittedName>
</protein>
<keyword evidence="3" id="KW-1185">Reference proteome</keyword>
<organism evidence="2 3">
    <name type="scientific">Lasius platythorax</name>
    <dbReference type="NCBI Taxonomy" id="488582"/>
    <lineage>
        <taxon>Eukaryota</taxon>
        <taxon>Metazoa</taxon>
        <taxon>Ecdysozoa</taxon>
        <taxon>Arthropoda</taxon>
        <taxon>Hexapoda</taxon>
        <taxon>Insecta</taxon>
        <taxon>Pterygota</taxon>
        <taxon>Neoptera</taxon>
        <taxon>Endopterygota</taxon>
        <taxon>Hymenoptera</taxon>
        <taxon>Apocrita</taxon>
        <taxon>Aculeata</taxon>
        <taxon>Formicoidea</taxon>
        <taxon>Formicidae</taxon>
        <taxon>Formicinae</taxon>
        <taxon>Lasius</taxon>
        <taxon>Lasius</taxon>
    </lineage>
</organism>
<sequence length="108" mass="12134">MNPHNAIPDVFLGRRRKGFLPTSPFFTIHLITWAIIRRELRISAITGKIDHREDIFGERHPLREGGGRRKRAKPAVSSCKVSEEDNGHTLPAFPSGFSVIPAAVRYCS</sequence>
<feature type="region of interest" description="Disordered" evidence="1">
    <location>
        <begin position="59"/>
        <end position="85"/>
    </location>
</feature>
<dbReference type="AlphaFoldDB" id="A0AAV2N6J5"/>
<gene>
    <name evidence="2" type="ORF">LPLAT_LOCUS1737</name>
</gene>
<evidence type="ECO:0000313" key="3">
    <source>
        <dbReference type="Proteomes" id="UP001497644"/>
    </source>
</evidence>
<evidence type="ECO:0000256" key="1">
    <source>
        <dbReference type="SAM" id="MobiDB-lite"/>
    </source>
</evidence>
<proteinExistence type="predicted"/>
<reference evidence="2" key="1">
    <citation type="submission" date="2024-04" db="EMBL/GenBank/DDBJ databases">
        <authorList>
            <consortium name="Molecular Ecology Group"/>
        </authorList>
    </citation>
    <scope>NUCLEOTIDE SEQUENCE</scope>
</reference>